<dbReference type="Proteomes" id="UP000078046">
    <property type="component" value="Unassembled WGS sequence"/>
</dbReference>
<gene>
    <name evidence="1" type="ORF">A3Q56_05186</name>
</gene>
<dbReference type="AlphaFoldDB" id="A0A177AYU0"/>
<sequence length="147" mass="17239">MKKDKNVKDMKLMTLKDFCNSFGKYQYKSKNNVISKLISKFNGYSVNDTSTKSESNLHCKLSYKSKSCINLSDKKYTTKIEYKRWKVSNINTLNSHQHVGKNENSKSKFIDLITPKDKYIDNRTPRDFNQCRVLECLQKIKLSNFVT</sequence>
<name>A0A177AYU0_9BILA</name>
<organism evidence="1 2">
    <name type="scientific">Intoshia linei</name>
    <dbReference type="NCBI Taxonomy" id="1819745"/>
    <lineage>
        <taxon>Eukaryota</taxon>
        <taxon>Metazoa</taxon>
        <taxon>Spiralia</taxon>
        <taxon>Lophotrochozoa</taxon>
        <taxon>Mesozoa</taxon>
        <taxon>Orthonectida</taxon>
        <taxon>Rhopaluridae</taxon>
        <taxon>Intoshia</taxon>
    </lineage>
</organism>
<comment type="caution">
    <text evidence="1">The sequence shown here is derived from an EMBL/GenBank/DDBJ whole genome shotgun (WGS) entry which is preliminary data.</text>
</comment>
<dbReference type="EMBL" id="LWCA01000765">
    <property type="protein sequence ID" value="OAF67020.1"/>
    <property type="molecule type" value="Genomic_DNA"/>
</dbReference>
<evidence type="ECO:0000313" key="1">
    <source>
        <dbReference type="EMBL" id="OAF67020.1"/>
    </source>
</evidence>
<accession>A0A177AYU0</accession>
<protein>
    <submittedName>
        <fullName evidence="1">Uncharacterized protein</fullName>
    </submittedName>
</protein>
<reference evidence="1 2" key="1">
    <citation type="submission" date="2016-04" db="EMBL/GenBank/DDBJ databases">
        <title>The genome of Intoshia linei affirms orthonectids as highly simplified spiralians.</title>
        <authorList>
            <person name="Mikhailov K.V."/>
            <person name="Slusarev G.S."/>
            <person name="Nikitin M.A."/>
            <person name="Logacheva M.D."/>
            <person name="Penin A."/>
            <person name="Aleoshin V."/>
            <person name="Panchin Y.V."/>
        </authorList>
    </citation>
    <scope>NUCLEOTIDE SEQUENCE [LARGE SCALE GENOMIC DNA]</scope>
    <source>
        <strain evidence="1">Intl2013</strain>
        <tissue evidence="1">Whole animal</tissue>
    </source>
</reference>
<keyword evidence="2" id="KW-1185">Reference proteome</keyword>
<evidence type="ECO:0000313" key="2">
    <source>
        <dbReference type="Proteomes" id="UP000078046"/>
    </source>
</evidence>
<proteinExistence type="predicted"/>